<proteinExistence type="predicted"/>
<dbReference type="Proteomes" id="UP000467327">
    <property type="component" value="Chromosome"/>
</dbReference>
<evidence type="ECO:0000313" key="2">
    <source>
        <dbReference type="EMBL" id="BBX09500.1"/>
    </source>
</evidence>
<dbReference type="AlphaFoldDB" id="A0AAD1HR85"/>
<sequence length="116" mass="12924">MFLDEDPLSPRFVLALVVCLPKEGAFYAARRGGMQYRGWDERLYALAELVDAQKAGNHLFLLANRDPAKSKPKLPKPFPRPDDLEPQAAEPKPGSFAAMVVAAKRAARMKREQMNG</sequence>
<reference evidence="2 3" key="1">
    <citation type="journal article" date="2019" name="Emerg. Microbes Infect.">
        <title>Comprehensive subspecies identification of 175 nontuberculous mycobacteria species based on 7547 genomic profiles.</title>
        <authorList>
            <person name="Matsumoto Y."/>
            <person name="Kinjo T."/>
            <person name="Motooka D."/>
            <person name="Nabeya D."/>
            <person name="Jung N."/>
            <person name="Uechi K."/>
            <person name="Horii T."/>
            <person name="Iida T."/>
            <person name="Fujita J."/>
            <person name="Nakamura S."/>
        </authorList>
    </citation>
    <scope>NUCLEOTIDE SEQUENCE [LARGE SCALE GENOMIC DNA]</scope>
    <source>
        <strain evidence="2 3">JCM 6376</strain>
    </source>
</reference>
<evidence type="ECO:0000256" key="1">
    <source>
        <dbReference type="SAM" id="MobiDB-lite"/>
    </source>
</evidence>
<protein>
    <submittedName>
        <fullName evidence="2">Uncharacterized protein</fullName>
    </submittedName>
</protein>
<name>A0AAD1HR85_9MYCO</name>
<gene>
    <name evidence="2" type="ORF">MAIC_43030</name>
</gene>
<dbReference type="KEGG" id="maic:MAIC_43030"/>
<organism evidence="2 3">
    <name type="scientific">Mycolicibacterium aichiense</name>
    <dbReference type="NCBI Taxonomy" id="1799"/>
    <lineage>
        <taxon>Bacteria</taxon>
        <taxon>Bacillati</taxon>
        <taxon>Actinomycetota</taxon>
        <taxon>Actinomycetes</taxon>
        <taxon>Mycobacteriales</taxon>
        <taxon>Mycobacteriaceae</taxon>
        <taxon>Mycolicibacterium</taxon>
    </lineage>
</organism>
<feature type="region of interest" description="Disordered" evidence="1">
    <location>
        <begin position="66"/>
        <end position="95"/>
    </location>
</feature>
<keyword evidence="3" id="KW-1185">Reference proteome</keyword>
<evidence type="ECO:0000313" key="3">
    <source>
        <dbReference type="Proteomes" id="UP000467327"/>
    </source>
</evidence>
<accession>A0AAD1HR85</accession>
<dbReference type="EMBL" id="AP022561">
    <property type="protein sequence ID" value="BBX09500.1"/>
    <property type="molecule type" value="Genomic_DNA"/>
</dbReference>